<reference evidence="2 3" key="1">
    <citation type="submission" date="2016-05" db="EMBL/GenBank/DDBJ databases">
        <title>Single-cell genome of chain-forming Candidatus Thiomargarita nelsonii and comparison to other large sulfur-oxidizing bacteria.</title>
        <authorList>
            <person name="Winkel M."/>
            <person name="Salman V."/>
            <person name="Woyke T."/>
            <person name="Schulz-Vogt H."/>
            <person name="Richter M."/>
            <person name="Flood B."/>
            <person name="Bailey J."/>
            <person name="Amann R."/>
            <person name="Mussmann M."/>
        </authorList>
    </citation>
    <scope>NUCLEOTIDE SEQUENCE [LARGE SCALE GENOMIC DNA]</scope>
    <source>
        <strain evidence="2 3">THI036</strain>
    </source>
</reference>
<sequence length="169" mass="19228">MIIMNNTSRSYVLSIITATLLLCSSVSSASCNELRLGKIGIHLTDQCKVAWRIIGKNARSTIEVSLPNDDESYIFWADLALVVSDQILFELVDYQLVKKIRLGEERVPPASAILDMSSEELCIPIVHYRWADDQSEKLWAQLKLDDSDSRIRFKVVDYGVWNSFEPKCQ</sequence>
<feature type="chain" id="PRO_5008048912" evidence="1">
    <location>
        <begin position="30"/>
        <end position="169"/>
    </location>
</feature>
<keyword evidence="3" id="KW-1185">Reference proteome</keyword>
<organism evidence="2 3">
    <name type="scientific">Candidatus Thiomargarita nelsonii</name>
    <dbReference type="NCBI Taxonomy" id="1003181"/>
    <lineage>
        <taxon>Bacteria</taxon>
        <taxon>Pseudomonadati</taxon>
        <taxon>Pseudomonadota</taxon>
        <taxon>Gammaproteobacteria</taxon>
        <taxon>Thiotrichales</taxon>
        <taxon>Thiotrichaceae</taxon>
        <taxon>Thiomargarita</taxon>
    </lineage>
</organism>
<name>A0A176RTT1_9GAMM</name>
<gene>
    <name evidence="2" type="ORF">THIOM_005237</name>
</gene>
<evidence type="ECO:0000256" key="1">
    <source>
        <dbReference type="SAM" id="SignalP"/>
    </source>
</evidence>
<accession>A0A176RTT1</accession>
<dbReference type="AlphaFoldDB" id="A0A176RTT1"/>
<evidence type="ECO:0000313" key="2">
    <source>
        <dbReference type="EMBL" id="OAD19145.1"/>
    </source>
</evidence>
<dbReference type="Proteomes" id="UP000076962">
    <property type="component" value="Unassembled WGS sequence"/>
</dbReference>
<keyword evidence="1" id="KW-0732">Signal</keyword>
<proteinExistence type="predicted"/>
<feature type="signal peptide" evidence="1">
    <location>
        <begin position="1"/>
        <end position="29"/>
    </location>
</feature>
<comment type="caution">
    <text evidence="2">The sequence shown here is derived from an EMBL/GenBank/DDBJ whole genome shotgun (WGS) entry which is preliminary data.</text>
</comment>
<protein>
    <submittedName>
        <fullName evidence="2">Secreted protein</fullName>
    </submittedName>
</protein>
<dbReference type="EMBL" id="LUTY01002926">
    <property type="protein sequence ID" value="OAD19145.1"/>
    <property type="molecule type" value="Genomic_DNA"/>
</dbReference>
<evidence type="ECO:0000313" key="3">
    <source>
        <dbReference type="Proteomes" id="UP000076962"/>
    </source>
</evidence>